<dbReference type="EMBL" id="LKEU01000033">
    <property type="protein sequence ID" value="OFV70104.1"/>
    <property type="molecule type" value="Genomic_DNA"/>
</dbReference>
<proteinExistence type="predicted"/>
<evidence type="ECO:0000313" key="6">
    <source>
        <dbReference type="Proteomes" id="UP000322619"/>
    </source>
</evidence>
<evidence type="ECO:0000313" key="2">
    <source>
        <dbReference type="EMBL" id="OFV70104.1"/>
    </source>
</evidence>
<reference evidence="3 6" key="2">
    <citation type="submission" date="2019-08" db="EMBL/GenBank/DDBJ databases">
        <title>Isolation and enrichment of carboxydotrophic bacteria from anaerobic sludge for the production of bio-based chemicals from syngas.</title>
        <authorList>
            <person name="Antares A.L."/>
            <person name="Moreira J."/>
            <person name="Diender M."/>
            <person name="Parshina S.N."/>
            <person name="Stams A.J.M."/>
            <person name="Alves M."/>
            <person name="Alves J.I."/>
            <person name="Sousa D.Z."/>
        </authorList>
    </citation>
    <scope>NUCLEOTIDE SEQUENCE [LARGE SCALE GENOMIC DNA]</scope>
    <source>
        <strain evidence="3 6">JM</strain>
    </source>
</reference>
<dbReference type="EMBL" id="CP087994">
    <property type="protein sequence ID" value="UYO63121.1"/>
    <property type="molecule type" value="Genomic_DNA"/>
</dbReference>
<organism evidence="2 5">
    <name type="scientific">Acetobacterium wieringae</name>
    <dbReference type="NCBI Taxonomy" id="52694"/>
    <lineage>
        <taxon>Bacteria</taxon>
        <taxon>Bacillati</taxon>
        <taxon>Bacillota</taxon>
        <taxon>Clostridia</taxon>
        <taxon>Eubacteriales</taxon>
        <taxon>Eubacteriaceae</taxon>
        <taxon>Acetobacterium</taxon>
    </lineage>
</organism>
<sequence>MLDDKLDMMEEKIPDDNTEKKPFYYSKWWLLLWCLLLWPIGLLMVWGYYANMHKNEMPRTRLIKDNLEDI</sequence>
<keyword evidence="1" id="KW-1133">Transmembrane helix</keyword>
<dbReference type="EMBL" id="VSLA01000005">
    <property type="protein sequence ID" value="TYC87356.1"/>
    <property type="molecule type" value="Genomic_DNA"/>
</dbReference>
<protein>
    <submittedName>
        <fullName evidence="2">Uncharacterized protein</fullName>
    </submittedName>
</protein>
<dbReference type="STRING" id="52694.ACWI_23090"/>
<evidence type="ECO:0000313" key="7">
    <source>
        <dbReference type="Proteomes" id="UP001163550"/>
    </source>
</evidence>
<evidence type="ECO:0000256" key="1">
    <source>
        <dbReference type="SAM" id="Phobius"/>
    </source>
</evidence>
<dbReference type="RefSeq" id="WP_070371593.1">
    <property type="nucleotide sequence ID" value="NZ_CABIIK010000027.1"/>
</dbReference>
<dbReference type="Proteomes" id="UP000176244">
    <property type="component" value="Unassembled WGS sequence"/>
</dbReference>
<keyword evidence="1" id="KW-0812">Transmembrane</keyword>
<keyword evidence="7" id="KW-1185">Reference proteome</keyword>
<reference evidence="4" key="3">
    <citation type="submission" date="2021-11" db="EMBL/GenBank/DDBJ databases">
        <title>Isoprene-degrading acetogen.</title>
        <authorList>
            <person name="Yang Y."/>
            <person name="Jin H."/>
            <person name="Yan J."/>
        </authorList>
    </citation>
    <scope>NUCLEOTIDE SEQUENCE</scope>
    <source>
        <strain evidence="4">Berkeley</strain>
    </source>
</reference>
<feature type="transmembrane region" description="Helical" evidence="1">
    <location>
        <begin position="28"/>
        <end position="49"/>
    </location>
</feature>
<reference evidence="2 5" key="1">
    <citation type="submission" date="2015-09" db="EMBL/GenBank/DDBJ databases">
        <title>Genome sequence of Acetobacterium wieringae DSM 1911.</title>
        <authorList>
            <person name="Poehlein A."/>
            <person name="Bengelsdorf F.R."/>
            <person name="Schiel-Bengelsdorf B."/>
            <person name="Duerre P."/>
            <person name="Daniel R."/>
        </authorList>
    </citation>
    <scope>NUCLEOTIDE SEQUENCE [LARGE SCALE GENOMIC DNA]</scope>
    <source>
        <strain evidence="2 5">DSM 1911</strain>
    </source>
</reference>
<evidence type="ECO:0000313" key="4">
    <source>
        <dbReference type="EMBL" id="UYO63121.1"/>
    </source>
</evidence>
<dbReference type="Proteomes" id="UP001163550">
    <property type="component" value="Chromosome"/>
</dbReference>
<name>A0A1F2PGK6_9FIRM</name>
<dbReference type="Proteomes" id="UP000322619">
    <property type="component" value="Unassembled WGS sequence"/>
</dbReference>
<gene>
    <name evidence="2" type="ORF">ACWI_23090</name>
    <name evidence="3" type="ORF">FXB42_04385</name>
    <name evidence="4" type="ORF">LNN31_01330</name>
</gene>
<evidence type="ECO:0000313" key="3">
    <source>
        <dbReference type="EMBL" id="TYC87356.1"/>
    </source>
</evidence>
<accession>A0A1F2PGK6</accession>
<evidence type="ECO:0000313" key="5">
    <source>
        <dbReference type="Proteomes" id="UP000176244"/>
    </source>
</evidence>
<dbReference type="AlphaFoldDB" id="A0A1F2PGK6"/>
<keyword evidence="1" id="KW-0472">Membrane</keyword>